<dbReference type="Proteomes" id="UP000266723">
    <property type="component" value="Unassembled WGS sequence"/>
</dbReference>
<dbReference type="PANTHER" id="PTHR31111:SF113">
    <property type="entry name" value="F-BOX ASSOCIATED UBIQUITINATION EFFECTOR FAMILY PROTEIN"/>
    <property type="match status" value="1"/>
</dbReference>
<feature type="domain" description="F-box associated beta-propeller type 3" evidence="1">
    <location>
        <begin position="179"/>
        <end position="340"/>
    </location>
</feature>
<dbReference type="EMBL" id="QGKV02000832">
    <property type="protein sequence ID" value="KAF3543335.1"/>
    <property type="molecule type" value="Genomic_DNA"/>
</dbReference>
<dbReference type="InterPro" id="IPR017451">
    <property type="entry name" value="F-box-assoc_interact_dom"/>
</dbReference>
<dbReference type="PANTHER" id="PTHR31111">
    <property type="entry name" value="BNAA05G37150D PROTEIN-RELATED"/>
    <property type="match status" value="1"/>
</dbReference>
<sequence>MVGVRSIFKLVSFLGYVSIDKQFKVLSMEWNSDHYILGPQHQILTLGTQKLEWRLTKCCMPHSFCPKGICINGVLYYRAFYAYTGISMIVCFDFKSEEFSYIEVVKTFETLISDGPLINYNGKLGSLIFEGHPWGDKARSFELLVIGDLEKQEWSTHKYMLPPTWNNVVGEGMLGFAGFFVRDKISEGPKNMISTVHKICNPSMHQVLTLGTQKLEWRMIKCCVPHHSLHDGICINGVLYYPAVHVPTGAPIIVCFDVRSEEFSYIELETTFKTAVLCGKLINYHGKLGSLLCQGNYDYADGSSRSFELVVIGDFQKQEWSTHKYVLPPPIWKNMVGECVGFVGFIVPAKQIRLDQHCILFFVSSPESLEHTLYTQNSVDVLLFGIINYFQDVHSGILKD</sequence>
<reference evidence="2 3" key="1">
    <citation type="journal article" date="2020" name="BMC Genomics">
        <title>Intraspecific diversification of the crop wild relative Brassica cretica Lam. using demographic model selection.</title>
        <authorList>
            <person name="Kioukis A."/>
            <person name="Michalopoulou V.A."/>
            <person name="Briers L."/>
            <person name="Pirintsos S."/>
            <person name="Studholme D.J."/>
            <person name="Pavlidis P."/>
            <person name="Sarris P.F."/>
        </authorList>
    </citation>
    <scope>NUCLEOTIDE SEQUENCE [LARGE SCALE GENOMIC DNA]</scope>
    <source>
        <strain evidence="3">cv. PFS-1207/04</strain>
    </source>
</reference>
<dbReference type="NCBIfam" id="TIGR01640">
    <property type="entry name" value="F_box_assoc_1"/>
    <property type="match status" value="2"/>
</dbReference>
<evidence type="ECO:0000259" key="1">
    <source>
        <dbReference type="Pfam" id="PF08268"/>
    </source>
</evidence>
<evidence type="ECO:0000313" key="2">
    <source>
        <dbReference type="EMBL" id="KAF3543335.1"/>
    </source>
</evidence>
<accession>A0ABQ7BUT6</accession>
<protein>
    <recommendedName>
        <fullName evidence="1">F-box associated beta-propeller type 3 domain-containing protein</fullName>
    </recommendedName>
</protein>
<comment type="caution">
    <text evidence="2">The sequence shown here is derived from an EMBL/GenBank/DDBJ whole genome shotgun (WGS) entry which is preliminary data.</text>
</comment>
<keyword evidence="3" id="KW-1185">Reference proteome</keyword>
<organism evidence="2 3">
    <name type="scientific">Brassica cretica</name>
    <name type="common">Mustard</name>
    <dbReference type="NCBI Taxonomy" id="69181"/>
    <lineage>
        <taxon>Eukaryota</taxon>
        <taxon>Viridiplantae</taxon>
        <taxon>Streptophyta</taxon>
        <taxon>Embryophyta</taxon>
        <taxon>Tracheophyta</taxon>
        <taxon>Spermatophyta</taxon>
        <taxon>Magnoliopsida</taxon>
        <taxon>eudicotyledons</taxon>
        <taxon>Gunneridae</taxon>
        <taxon>Pentapetalae</taxon>
        <taxon>rosids</taxon>
        <taxon>malvids</taxon>
        <taxon>Brassicales</taxon>
        <taxon>Brassicaceae</taxon>
        <taxon>Brassiceae</taxon>
        <taxon>Brassica</taxon>
    </lineage>
</organism>
<evidence type="ECO:0000313" key="3">
    <source>
        <dbReference type="Proteomes" id="UP000266723"/>
    </source>
</evidence>
<name>A0ABQ7BUT6_BRACR</name>
<proteinExistence type="predicted"/>
<feature type="domain" description="F-box associated beta-propeller type 3" evidence="1">
    <location>
        <begin position="10"/>
        <end position="178"/>
    </location>
</feature>
<gene>
    <name evidence="2" type="ORF">DY000_02001698</name>
</gene>
<dbReference type="InterPro" id="IPR013187">
    <property type="entry name" value="F-box-assoc_dom_typ3"/>
</dbReference>
<dbReference type="Pfam" id="PF08268">
    <property type="entry name" value="FBA_3"/>
    <property type="match status" value="2"/>
</dbReference>